<keyword evidence="2" id="KW-1003">Cell membrane</keyword>
<dbReference type="EMBL" id="WMQE01000038">
    <property type="protein sequence ID" value="MTK22429.1"/>
    <property type="molecule type" value="Genomic_DNA"/>
</dbReference>
<protein>
    <submittedName>
        <fullName evidence="8">PspC domain-containing protein</fullName>
    </submittedName>
</protein>
<comment type="caution">
    <text evidence="8">The sequence shown here is derived from an EMBL/GenBank/DDBJ whole genome shotgun (WGS) entry which is preliminary data.</text>
</comment>
<comment type="subcellular location">
    <subcellularLocation>
        <location evidence="1">Cell membrane</location>
        <topology evidence="1">Single-pass membrane protein</topology>
    </subcellularLocation>
</comment>
<dbReference type="RefSeq" id="WP_006783313.1">
    <property type="nucleotide sequence ID" value="NZ_CABJBH010000016.1"/>
</dbReference>
<dbReference type="InterPro" id="IPR052027">
    <property type="entry name" value="PspC"/>
</dbReference>
<evidence type="ECO:0000313" key="9">
    <source>
        <dbReference type="Proteomes" id="UP000487649"/>
    </source>
</evidence>
<evidence type="ECO:0000256" key="3">
    <source>
        <dbReference type="ARBA" id="ARBA00022692"/>
    </source>
</evidence>
<dbReference type="GO" id="GO:0005886">
    <property type="term" value="C:plasma membrane"/>
    <property type="evidence" value="ECO:0007669"/>
    <property type="project" value="UniProtKB-SubCell"/>
</dbReference>
<evidence type="ECO:0000256" key="6">
    <source>
        <dbReference type="SAM" id="Phobius"/>
    </source>
</evidence>
<reference evidence="8 9" key="1">
    <citation type="journal article" date="2019" name="Nat. Med.">
        <title>A library of human gut bacterial isolates paired with longitudinal multiomics data enables mechanistic microbiome research.</title>
        <authorList>
            <person name="Poyet M."/>
            <person name="Groussin M."/>
            <person name="Gibbons S.M."/>
            <person name="Avila-Pacheco J."/>
            <person name="Jiang X."/>
            <person name="Kearney S.M."/>
            <person name="Perrotta A.R."/>
            <person name="Berdy B."/>
            <person name="Zhao S."/>
            <person name="Lieberman T.D."/>
            <person name="Swanson P.K."/>
            <person name="Smith M."/>
            <person name="Roesemann S."/>
            <person name="Alexander J.E."/>
            <person name="Rich S.A."/>
            <person name="Livny J."/>
            <person name="Vlamakis H."/>
            <person name="Clish C."/>
            <person name="Bullock K."/>
            <person name="Deik A."/>
            <person name="Scott J."/>
            <person name="Pierce K.A."/>
            <person name="Xavier R.J."/>
            <person name="Alm E.J."/>
        </authorList>
    </citation>
    <scope>NUCLEOTIDE SEQUENCE [LARGE SCALE GENOMIC DNA]</scope>
    <source>
        <strain evidence="8 9">BIOML-A198</strain>
    </source>
</reference>
<gene>
    <name evidence="8" type="ORF">GMA92_13505</name>
</gene>
<keyword evidence="5 6" id="KW-0472">Membrane</keyword>
<feature type="transmembrane region" description="Helical" evidence="6">
    <location>
        <begin position="35"/>
        <end position="58"/>
    </location>
</feature>
<evidence type="ECO:0000256" key="4">
    <source>
        <dbReference type="ARBA" id="ARBA00022989"/>
    </source>
</evidence>
<dbReference type="GeneID" id="60059871"/>
<feature type="domain" description="Phage shock protein PspC N-terminal" evidence="7">
    <location>
        <begin position="4"/>
        <end position="59"/>
    </location>
</feature>
<evidence type="ECO:0000256" key="5">
    <source>
        <dbReference type="ARBA" id="ARBA00023136"/>
    </source>
</evidence>
<organism evidence="8 9">
    <name type="scientific">Turicibacter sanguinis</name>
    <dbReference type="NCBI Taxonomy" id="154288"/>
    <lineage>
        <taxon>Bacteria</taxon>
        <taxon>Bacillati</taxon>
        <taxon>Bacillota</taxon>
        <taxon>Erysipelotrichia</taxon>
        <taxon>Erysipelotrichales</taxon>
        <taxon>Turicibacteraceae</taxon>
        <taxon>Turicibacter</taxon>
    </lineage>
</organism>
<evidence type="ECO:0000259" key="7">
    <source>
        <dbReference type="Pfam" id="PF04024"/>
    </source>
</evidence>
<dbReference type="PANTHER" id="PTHR33885:SF3">
    <property type="entry name" value="PHAGE SHOCK PROTEIN C"/>
    <property type="match status" value="1"/>
</dbReference>
<dbReference type="InterPro" id="IPR007168">
    <property type="entry name" value="Phageshock_PspC_N"/>
</dbReference>
<keyword evidence="4 6" id="KW-1133">Transmembrane helix</keyword>
<sequence length="97" mass="11195">MSNKRLYKTSQGAMLGGVCKGISEYLNIDVTLIRLVWVLISFTSVGIILYIACVFIFPDKATIEREKRQTTKDAVFETNDYKVKDQENKKDKDYTIY</sequence>
<proteinExistence type="predicted"/>
<dbReference type="PANTHER" id="PTHR33885">
    <property type="entry name" value="PHAGE SHOCK PROTEIN C"/>
    <property type="match status" value="1"/>
</dbReference>
<keyword evidence="3 6" id="KW-0812">Transmembrane</keyword>
<evidence type="ECO:0000313" key="8">
    <source>
        <dbReference type="EMBL" id="MTK22429.1"/>
    </source>
</evidence>
<evidence type="ECO:0000256" key="1">
    <source>
        <dbReference type="ARBA" id="ARBA00004162"/>
    </source>
</evidence>
<dbReference type="Proteomes" id="UP000487649">
    <property type="component" value="Unassembled WGS sequence"/>
</dbReference>
<dbReference type="OrthoDB" id="9815286at2"/>
<accession>A0A9X4XFJ2</accession>
<dbReference type="AlphaFoldDB" id="A0A9X4XFJ2"/>
<name>A0A9X4XFJ2_9FIRM</name>
<evidence type="ECO:0000256" key="2">
    <source>
        <dbReference type="ARBA" id="ARBA00022475"/>
    </source>
</evidence>
<dbReference type="Pfam" id="PF04024">
    <property type="entry name" value="PspC"/>
    <property type="match status" value="1"/>
</dbReference>